<keyword evidence="2" id="KW-1185">Reference proteome</keyword>
<name>A0ACB9AYK7_ARCLA</name>
<comment type="caution">
    <text evidence="1">The sequence shown here is derived from an EMBL/GenBank/DDBJ whole genome shotgun (WGS) entry which is preliminary data.</text>
</comment>
<protein>
    <submittedName>
        <fullName evidence="1">Uncharacterized protein</fullName>
    </submittedName>
</protein>
<reference evidence="1 2" key="2">
    <citation type="journal article" date="2022" name="Mol. Ecol. Resour.">
        <title>The genomes of chicory, endive, great burdock and yacon provide insights into Asteraceae paleo-polyploidization history and plant inulin production.</title>
        <authorList>
            <person name="Fan W."/>
            <person name="Wang S."/>
            <person name="Wang H."/>
            <person name="Wang A."/>
            <person name="Jiang F."/>
            <person name="Liu H."/>
            <person name="Zhao H."/>
            <person name="Xu D."/>
            <person name="Zhang Y."/>
        </authorList>
    </citation>
    <scope>NUCLEOTIDE SEQUENCE [LARGE SCALE GENOMIC DNA]</scope>
    <source>
        <strain evidence="2">cv. Niubang</strain>
    </source>
</reference>
<gene>
    <name evidence="1" type="ORF">L6452_21904</name>
</gene>
<proteinExistence type="predicted"/>
<sequence>MSTLLAFINPLLPIFPYFFSTIPAAFQLVLEGRFVVAICLSVIHLLLMDYGTTEIQEDIHSAYLTRLSIIDGVALFPSAFEER</sequence>
<evidence type="ECO:0000313" key="2">
    <source>
        <dbReference type="Proteomes" id="UP001055879"/>
    </source>
</evidence>
<accession>A0ACB9AYK7</accession>
<organism evidence="1 2">
    <name type="scientific">Arctium lappa</name>
    <name type="common">Greater burdock</name>
    <name type="synonym">Lappa major</name>
    <dbReference type="NCBI Taxonomy" id="4217"/>
    <lineage>
        <taxon>Eukaryota</taxon>
        <taxon>Viridiplantae</taxon>
        <taxon>Streptophyta</taxon>
        <taxon>Embryophyta</taxon>
        <taxon>Tracheophyta</taxon>
        <taxon>Spermatophyta</taxon>
        <taxon>Magnoliopsida</taxon>
        <taxon>eudicotyledons</taxon>
        <taxon>Gunneridae</taxon>
        <taxon>Pentapetalae</taxon>
        <taxon>asterids</taxon>
        <taxon>campanulids</taxon>
        <taxon>Asterales</taxon>
        <taxon>Asteraceae</taxon>
        <taxon>Carduoideae</taxon>
        <taxon>Cardueae</taxon>
        <taxon>Arctiinae</taxon>
        <taxon>Arctium</taxon>
    </lineage>
</organism>
<reference evidence="2" key="1">
    <citation type="journal article" date="2022" name="Mol. Ecol. Resour.">
        <title>The genomes of chicory, endive, great burdock and yacon provide insights into Asteraceae palaeo-polyploidization history and plant inulin production.</title>
        <authorList>
            <person name="Fan W."/>
            <person name="Wang S."/>
            <person name="Wang H."/>
            <person name="Wang A."/>
            <person name="Jiang F."/>
            <person name="Liu H."/>
            <person name="Zhao H."/>
            <person name="Xu D."/>
            <person name="Zhang Y."/>
        </authorList>
    </citation>
    <scope>NUCLEOTIDE SEQUENCE [LARGE SCALE GENOMIC DNA]</scope>
    <source>
        <strain evidence="2">cv. Niubang</strain>
    </source>
</reference>
<dbReference type="EMBL" id="CM042053">
    <property type="protein sequence ID" value="KAI3714942.1"/>
    <property type="molecule type" value="Genomic_DNA"/>
</dbReference>
<dbReference type="Proteomes" id="UP001055879">
    <property type="component" value="Linkage Group LG07"/>
</dbReference>
<evidence type="ECO:0000313" key="1">
    <source>
        <dbReference type="EMBL" id="KAI3714942.1"/>
    </source>
</evidence>